<keyword evidence="10" id="KW-0804">Transcription</keyword>
<evidence type="ECO:0000313" key="14">
    <source>
        <dbReference type="Proteomes" id="UP001336122"/>
    </source>
</evidence>
<dbReference type="Gene3D" id="1.10.10.60">
    <property type="entry name" value="Homeodomain-like"/>
    <property type="match status" value="2"/>
</dbReference>
<evidence type="ECO:0000256" key="5">
    <source>
        <dbReference type="ARBA" id="ARBA00022763"/>
    </source>
</evidence>
<dbReference type="EMBL" id="JARTIK010000004">
    <property type="protein sequence ID" value="MED4678545.1"/>
    <property type="molecule type" value="Genomic_DNA"/>
</dbReference>
<dbReference type="Gene3D" id="3.40.10.10">
    <property type="entry name" value="DNA Methylphosphotriester Repair Domain"/>
    <property type="match status" value="1"/>
</dbReference>
<dbReference type="SUPFAM" id="SSF46689">
    <property type="entry name" value="Homeodomain-like"/>
    <property type="match status" value="2"/>
</dbReference>
<dbReference type="InterPro" id="IPR009057">
    <property type="entry name" value="Homeodomain-like_sf"/>
</dbReference>
<keyword evidence="7" id="KW-0805">Transcription regulation</keyword>
<evidence type="ECO:0000313" key="13">
    <source>
        <dbReference type="EMBL" id="MED4678545.1"/>
    </source>
</evidence>
<sequence>MNNEKLQRYELTDEYWQAIIHNDSSYDDKFFYAVKSTRIFCRPSCKSRVPNKDNVKIFLNVQQASHENFRPCKRCKPNGVTLPNEEWIDHIKEYIQKHYCDALTLDILAEMCHGSPYHLQRTFKKIVGISPIEYIQQCRITKAIEYLSHTNQSIMEISIAVGIENPEYFATLFKKKIGFTPTEYRKKNRIKEASDYETI</sequence>
<dbReference type="SMART" id="SM00342">
    <property type="entry name" value="HTH_ARAC"/>
    <property type="match status" value="1"/>
</dbReference>
<dbReference type="InterPro" id="IPR018062">
    <property type="entry name" value="HTH_AraC-typ_CS"/>
</dbReference>
<evidence type="ECO:0000256" key="2">
    <source>
        <dbReference type="ARBA" id="ARBA00022603"/>
    </source>
</evidence>
<evidence type="ECO:0000256" key="6">
    <source>
        <dbReference type="ARBA" id="ARBA00022833"/>
    </source>
</evidence>
<dbReference type="InterPro" id="IPR018060">
    <property type="entry name" value="HTH_AraC"/>
</dbReference>
<keyword evidence="14" id="KW-1185">Reference proteome</keyword>
<evidence type="ECO:0000256" key="7">
    <source>
        <dbReference type="ARBA" id="ARBA00023015"/>
    </source>
</evidence>
<gene>
    <name evidence="13" type="ORF">P9485_11810</name>
</gene>
<keyword evidence="2" id="KW-0489">Methyltransferase</keyword>
<dbReference type="Pfam" id="PF02805">
    <property type="entry name" value="Ada_Zn_binding"/>
    <property type="match status" value="1"/>
</dbReference>
<keyword evidence="8" id="KW-0238">DNA-binding</keyword>
<dbReference type="PROSITE" id="PS00041">
    <property type="entry name" value="HTH_ARAC_FAMILY_1"/>
    <property type="match status" value="1"/>
</dbReference>
<dbReference type="PRINTS" id="PR00032">
    <property type="entry name" value="HTHARAC"/>
</dbReference>
<comment type="cofactor">
    <cofactor evidence="1">
        <name>Zn(2+)</name>
        <dbReference type="ChEBI" id="CHEBI:29105"/>
    </cofactor>
</comment>
<feature type="domain" description="HTH araC/xylS-type" evidence="12">
    <location>
        <begin position="89"/>
        <end position="187"/>
    </location>
</feature>
<evidence type="ECO:0000256" key="3">
    <source>
        <dbReference type="ARBA" id="ARBA00022679"/>
    </source>
</evidence>
<keyword evidence="11" id="KW-0234">DNA repair</keyword>
<dbReference type="PANTHER" id="PTHR43280">
    <property type="entry name" value="ARAC-FAMILY TRANSCRIPTIONAL REGULATOR"/>
    <property type="match status" value="1"/>
</dbReference>
<name>A0ABU6PD67_9BACI</name>
<evidence type="ECO:0000256" key="10">
    <source>
        <dbReference type="ARBA" id="ARBA00023163"/>
    </source>
</evidence>
<evidence type="ECO:0000256" key="8">
    <source>
        <dbReference type="ARBA" id="ARBA00023125"/>
    </source>
</evidence>
<comment type="caution">
    <text evidence="13">The sequence shown here is derived from an EMBL/GenBank/DDBJ whole genome shotgun (WGS) entry which is preliminary data.</text>
</comment>
<dbReference type="InterPro" id="IPR035451">
    <property type="entry name" value="Ada-like_dom_sf"/>
</dbReference>
<evidence type="ECO:0000256" key="4">
    <source>
        <dbReference type="ARBA" id="ARBA00022723"/>
    </source>
</evidence>
<evidence type="ECO:0000256" key="11">
    <source>
        <dbReference type="ARBA" id="ARBA00023204"/>
    </source>
</evidence>
<dbReference type="RefSeq" id="WP_001058396.1">
    <property type="nucleotide sequence ID" value="NZ_JARTIK010000004.1"/>
</dbReference>
<evidence type="ECO:0000256" key="1">
    <source>
        <dbReference type="ARBA" id="ARBA00001947"/>
    </source>
</evidence>
<accession>A0ABU6PD67</accession>
<reference evidence="13 14" key="1">
    <citation type="submission" date="2023-03" db="EMBL/GenBank/DDBJ databases">
        <title>Bacillus Genome Sequencing.</title>
        <authorList>
            <person name="Dunlap C."/>
        </authorList>
    </citation>
    <scope>NUCLEOTIDE SEQUENCE [LARGE SCALE GENOMIC DNA]</scope>
    <source>
        <strain evidence="13 14">NRS-319</strain>
    </source>
</reference>
<dbReference type="PROSITE" id="PS01124">
    <property type="entry name" value="HTH_ARAC_FAMILY_2"/>
    <property type="match status" value="1"/>
</dbReference>
<dbReference type="Pfam" id="PF12833">
    <property type="entry name" value="HTH_18"/>
    <property type="match status" value="1"/>
</dbReference>
<keyword evidence="9" id="KW-0010">Activator</keyword>
<evidence type="ECO:0000259" key="12">
    <source>
        <dbReference type="PROSITE" id="PS01124"/>
    </source>
</evidence>
<dbReference type="Proteomes" id="UP001336122">
    <property type="component" value="Unassembled WGS sequence"/>
</dbReference>
<dbReference type="InterPro" id="IPR016220">
    <property type="entry name" value="Me-P-triester_DNA_alkyl-Trfase"/>
</dbReference>
<dbReference type="PIRSF" id="PIRSF000408">
    <property type="entry name" value="Alkyltransferas_AdaA"/>
    <property type="match status" value="1"/>
</dbReference>
<protein>
    <submittedName>
        <fullName evidence="13">Bifunctional transcriptional activator/DNA repair enzyme AdaA</fullName>
    </submittedName>
</protein>
<keyword evidence="3" id="KW-0808">Transferase</keyword>
<evidence type="ECO:0000256" key="9">
    <source>
        <dbReference type="ARBA" id="ARBA00023159"/>
    </source>
</evidence>
<dbReference type="InterPro" id="IPR020449">
    <property type="entry name" value="Tscrpt_reg_AraC-type_HTH"/>
</dbReference>
<keyword evidence="6" id="KW-0862">Zinc</keyword>
<keyword evidence="5" id="KW-0227">DNA damage</keyword>
<dbReference type="SUPFAM" id="SSF57884">
    <property type="entry name" value="Ada DNA repair protein, N-terminal domain (N-Ada 10)"/>
    <property type="match status" value="1"/>
</dbReference>
<dbReference type="InterPro" id="IPR004026">
    <property type="entry name" value="Ada_DNA_repair_Zn-bd"/>
</dbReference>
<organism evidence="13 14">
    <name type="scientific">Bacillus nitratireducens</name>
    <dbReference type="NCBI Taxonomy" id="2026193"/>
    <lineage>
        <taxon>Bacteria</taxon>
        <taxon>Bacillati</taxon>
        <taxon>Bacillota</taxon>
        <taxon>Bacilli</taxon>
        <taxon>Bacillales</taxon>
        <taxon>Bacillaceae</taxon>
        <taxon>Bacillus</taxon>
        <taxon>Bacillus cereus group</taxon>
    </lineage>
</organism>
<dbReference type="PANTHER" id="PTHR43280:SF28">
    <property type="entry name" value="HTH-TYPE TRANSCRIPTIONAL ACTIVATOR RHAS"/>
    <property type="match status" value="1"/>
</dbReference>
<proteinExistence type="predicted"/>
<keyword evidence="4" id="KW-0479">Metal-binding</keyword>